<organism evidence="1 2">
    <name type="scientific">Pluteus cervinus</name>
    <dbReference type="NCBI Taxonomy" id="181527"/>
    <lineage>
        <taxon>Eukaryota</taxon>
        <taxon>Fungi</taxon>
        <taxon>Dikarya</taxon>
        <taxon>Basidiomycota</taxon>
        <taxon>Agaricomycotina</taxon>
        <taxon>Agaricomycetes</taxon>
        <taxon>Agaricomycetidae</taxon>
        <taxon>Agaricales</taxon>
        <taxon>Pluteineae</taxon>
        <taxon>Pluteaceae</taxon>
        <taxon>Pluteus</taxon>
    </lineage>
</organism>
<protein>
    <submittedName>
        <fullName evidence="1">Uncharacterized protein</fullName>
    </submittedName>
</protein>
<proteinExistence type="predicted"/>
<keyword evidence="2" id="KW-1185">Reference proteome</keyword>
<evidence type="ECO:0000313" key="1">
    <source>
        <dbReference type="EMBL" id="TFK65536.1"/>
    </source>
</evidence>
<gene>
    <name evidence="1" type="ORF">BDN72DRAFT_860554</name>
</gene>
<dbReference type="Proteomes" id="UP000308600">
    <property type="component" value="Unassembled WGS sequence"/>
</dbReference>
<accession>A0ACD3AJ18</accession>
<sequence length="522" mass="58000">MDNAQKTGNTDAKPLFQNSHQPFGQIPPDVLIKIFLLFLDDENTEKRTHSLLQLTWISNHWRNIALGCKGLWAYIDNSNYKWAAVWLDRSGDALLSVDLDKKSVRFGTHNLLNPVSHRLKSLHLRASGQVLSTWDAASPHLEHLALQSLQILEDSLQDHAATLRHLSLRNCTFHYHQVLTTFSGVTVLTVEHPERQLSPNSLLQLLQGMTRLVKLVLCRVFEEPDTAPNLIDQQRTSNLVYLQIEDYQVEACLQFIENFSLITEKTCVRVHLAFSTGGPPSLQTRLSAISQLHSSSARRLTSVKLGNARGYSPALIIEFSSTSSQGIPIAPARYVIAPAYVKTSVLLTALQGALDLSEVHTLRVHLPARELSALEAMQLASIFGPCPRIQCVDFQCSPGATSNFLASLASYLTGSSGTPRLVPFPALETYGVVNDPQLATLLGCALSFRIGQGCKLRTLVMGRQSATWPGIVVDEMSERVDGVIIEGSEEYLEFVDRQDEEDQKAFRPLEDDDGDYDEEDDE</sequence>
<evidence type="ECO:0000313" key="2">
    <source>
        <dbReference type="Proteomes" id="UP000308600"/>
    </source>
</evidence>
<name>A0ACD3AJ18_9AGAR</name>
<dbReference type="EMBL" id="ML208433">
    <property type="protein sequence ID" value="TFK65536.1"/>
    <property type="molecule type" value="Genomic_DNA"/>
</dbReference>
<reference evidence="1 2" key="1">
    <citation type="journal article" date="2019" name="Nat. Ecol. Evol.">
        <title>Megaphylogeny resolves global patterns of mushroom evolution.</title>
        <authorList>
            <person name="Varga T."/>
            <person name="Krizsan K."/>
            <person name="Foldi C."/>
            <person name="Dima B."/>
            <person name="Sanchez-Garcia M."/>
            <person name="Sanchez-Ramirez S."/>
            <person name="Szollosi G.J."/>
            <person name="Szarkandi J.G."/>
            <person name="Papp V."/>
            <person name="Albert L."/>
            <person name="Andreopoulos W."/>
            <person name="Angelini C."/>
            <person name="Antonin V."/>
            <person name="Barry K.W."/>
            <person name="Bougher N.L."/>
            <person name="Buchanan P."/>
            <person name="Buyck B."/>
            <person name="Bense V."/>
            <person name="Catcheside P."/>
            <person name="Chovatia M."/>
            <person name="Cooper J."/>
            <person name="Damon W."/>
            <person name="Desjardin D."/>
            <person name="Finy P."/>
            <person name="Geml J."/>
            <person name="Haridas S."/>
            <person name="Hughes K."/>
            <person name="Justo A."/>
            <person name="Karasinski D."/>
            <person name="Kautmanova I."/>
            <person name="Kiss B."/>
            <person name="Kocsube S."/>
            <person name="Kotiranta H."/>
            <person name="LaButti K.M."/>
            <person name="Lechner B.E."/>
            <person name="Liimatainen K."/>
            <person name="Lipzen A."/>
            <person name="Lukacs Z."/>
            <person name="Mihaltcheva S."/>
            <person name="Morgado L.N."/>
            <person name="Niskanen T."/>
            <person name="Noordeloos M.E."/>
            <person name="Ohm R.A."/>
            <person name="Ortiz-Santana B."/>
            <person name="Ovrebo C."/>
            <person name="Racz N."/>
            <person name="Riley R."/>
            <person name="Savchenko A."/>
            <person name="Shiryaev A."/>
            <person name="Soop K."/>
            <person name="Spirin V."/>
            <person name="Szebenyi C."/>
            <person name="Tomsovsky M."/>
            <person name="Tulloss R.E."/>
            <person name="Uehling J."/>
            <person name="Grigoriev I.V."/>
            <person name="Vagvolgyi C."/>
            <person name="Papp T."/>
            <person name="Martin F.M."/>
            <person name="Miettinen O."/>
            <person name="Hibbett D.S."/>
            <person name="Nagy L.G."/>
        </authorList>
    </citation>
    <scope>NUCLEOTIDE SEQUENCE [LARGE SCALE GENOMIC DNA]</scope>
    <source>
        <strain evidence="1 2">NL-1719</strain>
    </source>
</reference>